<evidence type="ECO:0000256" key="3">
    <source>
        <dbReference type="ARBA" id="ARBA00022840"/>
    </source>
</evidence>
<feature type="binding site" evidence="4">
    <location>
        <begin position="133"/>
        <end position="141"/>
    </location>
    <ligand>
        <name>ATP</name>
        <dbReference type="ChEBI" id="CHEBI:30616"/>
    </ligand>
</feature>
<keyword evidence="6" id="KW-1185">Reference proteome</keyword>
<dbReference type="AlphaFoldDB" id="A0A5C8ZI22"/>
<comment type="similarity">
    <text evidence="1">Belongs to the 5-formyltetrahydrofolate cyclo-ligase family.</text>
</comment>
<accession>A0A5C8ZI22</accession>
<dbReference type="GO" id="GO:0005524">
    <property type="term" value="F:ATP binding"/>
    <property type="evidence" value="ECO:0007669"/>
    <property type="project" value="UniProtKB-KW"/>
</dbReference>
<dbReference type="Gene3D" id="3.40.50.10420">
    <property type="entry name" value="NagB/RpiA/CoA transferase-like"/>
    <property type="match status" value="1"/>
</dbReference>
<reference evidence="5 6" key="1">
    <citation type="submission" date="2019-07" db="EMBL/GenBank/DDBJ databases">
        <title>Quadrisphaera sp. strain DD2A genome sequencing and assembly.</title>
        <authorList>
            <person name="Kim I."/>
        </authorList>
    </citation>
    <scope>NUCLEOTIDE SEQUENCE [LARGE SCALE GENOMIC DNA]</scope>
    <source>
        <strain evidence="5 6">DD2A</strain>
    </source>
</reference>
<evidence type="ECO:0000313" key="6">
    <source>
        <dbReference type="Proteomes" id="UP000321234"/>
    </source>
</evidence>
<dbReference type="InterPro" id="IPR002698">
    <property type="entry name" value="FTHF_cligase"/>
</dbReference>
<dbReference type="PANTHER" id="PTHR23407:SF1">
    <property type="entry name" value="5-FORMYLTETRAHYDROFOLATE CYCLO-LIGASE"/>
    <property type="match status" value="1"/>
</dbReference>
<dbReference type="SUPFAM" id="SSF100950">
    <property type="entry name" value="NagB/RpiA/CoA transferase-like"/>
    <property type="match status" value="1"/>
</dbReference>
<feature type="binding site" evidence="4">
    <location>
        <begin position="11"/>
        <end position="15"/>
    </location>
    <ligand>
        <name>ATP</name>
        <dbReference type="ChEBI" id="CHEBI:30616"/>
    </ligand>
</feature>
<comment type="caution">
    <text evidence="5">The sequence shown here is derived from an EMBL/GenBank/DDBJ whole genome shotgun (WGS) entry which is preliminary data.</text>
</comment>
<dbReference type="InterPro" id="IPR024185">
    <property type="entry name" value="FTHF_cligase-like_sf"/>
</dbReference>
<evidence type="ECO:0000256" key="2">
    <source>
        <dbReference type="ARBA" id="ARBA00022741"/>
    </source>
</evidence>
<dbReference type="EMBL" id="VKAC01000005">
    <property type="protein sequence ID" value="TXR56520.1"/>
    <property type="molecule type" value="Genomic_DNA"/>
</dbReference>
<gene>
    <name evidence="5" type="ORF">FMM08_09050</name>
</gene>
<keyword evidence="3 4" id="KW-0067">ATP-binding</keyword>
<dbReference type="Pfam" id="PF01812">
    <property type="entry name" value="5-FTHF_cyc-lig"/>
    <property type="match status" value="1"/>
</dbReference>
<dbReference type="GO" id="GO:0009396">
    <property type="term" value="P:folic acid-containing compound biosynthetic process"/>
    <property type="evidence" value="ECO:0007669"/>
    <property type="project" value="TreeGrafter"/>
</dbReference>
<dbReference type="GO" id="GO:0035999">
    <property type="term" value="P:tetrahydrofolate interconversion"/>
    <property type="evidence" value="ECO:0007669"/>
    <property type="project" value="TreeGrafter"/>
</dbReference>
<sequence>MDRATRTTAGKPALRAEVRAARRRLDDDERCGLDAAVAAAALAEGSPLVALAPGAVVALYDSLPTEPGTRGLRAALAARGVVVLLPVVVGDAPLAWEVDGVDSAAGSGSRPEGLEGAAVVLLPALAVDRSGTRLGQGGGHYDRTLALLPPEGAPERPWLAAVVREPELLPAGALPREPHDVLVDAALTPAGWTRLR</sequence>
<dbReference type="Proteomes" id="UP000321234">
    <property type="component" value="Unassembled WGS sequence"/>
</dbReference>
<evidence type="ECO:0000313" key="5">
    <source>
        <dbReference type="EMBL" id="TXR56520.1"/>
    </source>
</evidence>
<evidence type="ECO:0000256" key="1">
    <source>
        <dbReference type="ARBA" id="ARBA00010638"/>
    </source>
</evidence>
<evidence type="ECO:0000256" key="4">
    <source>
        <dbReference type="PIRSR" id="PIRSR006806-1"/>
    </source>
</evidence>
<dbReference type="InterPro" id="IPR037171">
    <property type="entry name" value="NagB/RpiA_transferase-like"/>
</dbReference>
<proteinExistence type="inferred from homology"/>
<protein>
    <submittedName>
        <fullName evidence="5">5-formyltetrahydrofolate cyclo-ligase</fullName>
    </submittedName>
</protein>
<dbReference type="GO" id="GO:0030272">
    <property type="term" value="F:5-formyltetrahydrofolate cyclo-ligase activity"/>
    <property type="evidence" value="ECO:0007669"/>
    <property type="project" value="TreeGrafter"/>
</dbReference>
<name>A0A5C8ZI22_9ACTN</name>
<keyword evidence="2 4" id="KW-0547">Nucleotide-binding</keyword>
<dbReference type="OrthoDB" id="3242798at2"/>
<organism evidence="5 6">
    <name type="scientific">Quadrisphaera setariae</name>
    <dbReference type="NCBI Taxonomy" id="2593304"/>
    <lineage>
        <taxon>Bacteria</taxon>
        <taxon>Bacillati</taxon>
        <taxon>Actinomycetota</taxon>
        <taxon>Actinomycetes</taxon>
        <taxon>Kineosporiales</taxon>
        <taxon>Kineosporiaceae</taxon>
        <taxon>Quadrisphaera</taxon>
    </lineage>
</organism>
<dbReference type="PANTHER" id="PTHR23407">
    <property type="entry name" value="ATPASE INHIBITOR/5-FORMYLTETRAHYDROFOLATE CYCLO-LIGASE"/>
    <property type="match status" value="1"/>
</dbReference>
<keyword evidence="5" id="KW-0436">Ligase</keyword>
<dbReference type="PIRSF" id="PIRSF006806">
    <property type="entry name" value="FTHF_cligase"/>
    <property type="match status" value="1"/>
</dbReference>
<feature type="binding site" evidence="4">
    <location>
        <position position="66"/>
    </location>
    <ligand>
        <name>substrate</name>
    </ligand>
</feature>